<dbReference type="InterPro" id="IPR000560">
    <property type="entry name" value="His_Pase_clade-2"/>
</dbReference>
<dbReference type="PANTHER" id="PTHR20963:SF42">
    <property type="entry name" value="PHOSPHOGLYCERATE MUTASE-LIKE PROTEIN"/>
    <property type="match status" value="1"/>
</dbReference>
<keyword evidence="1" id="KW-0378">Hydrolase</keyword>
<dbReference type="GO" id="GO:0003993">
    <property type="term" value="F:acid phosphatase activity"/>
    <property type="evidence" value="ECO:0007669"/>
    <property type="project" value="TreeGrafter"/>
</dbReference>
<keyword evidence="3" id="KW-1133">Transmembrane helix</keyword>
<dbReference type="PROSITE" id="PS00616">
    <property type="entry name" value="HIS_ACID_PHOSPHAT_1"/>
    <property type="match status" value="1"/>
</dbReference>
<evidence type="ECO:0008006" key="6">
    <source>
        <dbReference type="Google" id="ProtNLM"/>
    </source>
</evidence>
<dbReference type="Gene3D" id="3.40.50.1240">
    <property type="entry name" value="Phosphoglycerate mutase-like"/>
    <property type="match status" value="1"/>
</dbReference>
<feature type="compositionally biased region" description="Low complexity" evidence="2">
    <location>
        <begin position="53"/>
        <end position="67"/>
    </location>
</feature>
<dbReference type="PANTHER" id="PTHR20963">
    <property type="entry name" value="MULTIPLE INOSITOL POLYPHOSPHATE PHOSPHATASE-RELATED"/>
    <property type="match status" value="1"/>
</dbReference>
<evidence type="ECO:0000256" key="2">
    <source>
        <dbReference type="SAM" id="MobiDB-lite"/>
    </source>
</evidence>
<dbReference type="CDD" id="cd07061">
    <property type="entry name" value="HP_HAP_like"/>
    <property type="match status" value="1"/>
</dbReference>
<dbReference type="InterPro" id="IPR033379">
    <property type="entry name" value="Acid_Pase_AS"/>
</dbReference>
<organism evidence="4 5">
    <name type="scientific">Tilletia controversa</name>
    <name type="common">dwarf bunt fungus</name>
    <dbReference type="NCBI Taxonomy" id="13291"/>
    <lineage>
        <taxon>Eukaryota</taxon>
        <taxon>Fungi</taxon>
        <taxon>Dikarya</taxon>
        <taxon>Basidiomycota</taxon>
        <taxon>Ustilaginomycotina</taxon>
        <taxon>Exobasidiomycetes</taxon>
        <taxon>Tilletiales</taxon>
        <taxon>Tilletiaceae</taxon>
        <taxon>Tilletia</taxon>
    </lineage>
</organism>
<sequence length="640" mass="70285">MTLGTRSYSSESEDIENEALITHQLDIDSNGRPILSSTAHDNTEDDELPINRHPSSSSSSSHKQPSPESEKLDKTGRPEWLNNVLTNPATRKSRKLRLIALAAFLLLAAASFWLAFGSGKHYYTLWTGKLSGNTHKEIEQKFPQDVGYPGVTQTGAPADLADESRQTWAPKQAESPIQTAIPSLPSDFNPFKHMGPLSPYSSSDGFGIDDATYRDVPHGLAESNGSCVLDQVHILHRHGARYPTTDAPPRKLSTFLASLSSSKSVQFTGPLAFLSSWKYRLGAELLTPVGRGQLYDSGVSSSIRYSSLVHSDLARKKKIVVRAGSQYRIIDSAVAWLSGFFGPQWRDSVHLEIQIEAPGFNSTIAPWFACPNGGRAAQAGRKASEEWIQLAFKGTGERLSQFVQGATINASMVYAAMQTCSYETVAFGRSDFCSLFTQDEWLAYEYAWDLQFHGSYGPGSPAGQAQGVGYWNEFFPRLTRTPWNPATQTTENGTLAADPDTFPIDQRAYFDFAHDTTITGVLAALGLPDFAHPLDARKMNATRAYQSTRIVPFAARMTVEVLNCTAPLAPSTTTTKQEGEGEARYVRLLLNDAVVPLGQLEGCERRADGLCAFEGFVESQKGRNERAQFGRNCTDPSWRP</sequence>
<reference evidence="4" key="2">
    <citation type="journal article" date="2019" name="IMA Fungus">
        <title>Genome sequencing and comparison of five Tilletia species to identify candidate genes for the detection of regulated species infecting wheat.</title>
        <authorList>
            <person name="Nguyen H.D.T."/>
            <person name="Sultana T."/>
            <person name="Kesanakurti P."/>
            <person name="Hambleton S."/>
        </authorList>
    </citation>
    <scope>NUCLEOTIDE SEQUENCE</scope>
    <source>
        <strain evidence="4">DAOMC 236426</strain>
    </source>
</reference>
<feature type="transmembrane region" description="Helical" evidence="3">
    <location>
        <begin position="98"/>
        <end position="116"/>
    </location>
</feature>
<dbReference type="EMBL" id="LWDE02000149">
    <property type="protein sequence ID" value="KAE8252591.1"/>
    <property type="molecule type" value="Genomic_DNA"/>
</dbReference>
<name>A0A8X7SYX4_9BASI</name>
<keyword evidence="5" id="KW-1185">Reference proteome</keyword>
<dbReference type="SUPFAM" id="SSF53254">
    <property type="entry name" value="Phosphoglycerate mutase-like"/>
    <property type="match status" value="1"/>
</dbReference>
<keyword evidence="3" id="KW-0472">Membrane</keyword>
<reference evidence="4" key="1">
    <citation type="submission" date="2016-04" db="EMBL/GenBank/DDBJ databases">
        <authorList>
            <person name="Nguyen H.D."/>
            <person name="Samba Siva P."/>
            <person name="Cullis J."/>
            <person name="Levesque C.A."/>
            <person name="Hambleton S."/>
        </authorList>
    </citation>
    <scope>NUCLEOTIDE SEQUENCE</scope>
    <source>
        <strain evidence="4">DAOMC 236426</strain>
    </source>
</reference>
<evidence type="ECO:0000313" key="4">
    <source>
        <dbReference type="EMBL" id="KAE8252591.1"/>
    </source>
</evidence>
<evidence type="ECO:0000313" key="5">
    <source>
        <dbReference type="Proteomes" id="UP000077684"/>
    </source>
</evidence>
<evidence type="ECO:0000256" key="1">
    <source>
        <dbReference type="ARBA" id="ARBA00022801"/>
    </source>
</evidence>
<protein>
    <recommendedName>
        <fullName evidence="6">3-phytase</fullName>
    </recommendedName>
</protein>
<evidence type="ECO:0000256" key="3">
    <source>
        <dbReference type="SAM" id="Phobius"/>
    </source>
</evidence>
<keyword evidence="3" id="KW-0812">Transmembrane</keyword>
<feature type="compositionally biased region" description="Basic and acidic residues" evidence="2">
    <location>
        <begin position="68"/>
        <end position="77"/>
    </location>
</feature>
<dbReference type="Pfam" id="PF00328">
    <property type="entry name" value="His_Phos_2"/>
    <property type="match status" value="1"/>
</dbReference>
<comment type="caution">
    <text evidence="4">The sequence shown here is derived from an EMBL/GenBank/DDBJ whole genome shotgun (WGS) entry which is preliminary data.</text>
</comment>
<dbReference type="Proteomes" id="UP000077684">
    <property type="component" value="Unassembled WGS sequence"/>
</dbReference>
<dbReference type="InterPro" id="IPR029033">
    <property type="entry name" value="His_PPase_superfam"/>
</dbReference>
<proteinExistence type="predicted"/>
<feature type="region of interest" description="Disordered" evidence="2">
    <location>
        <begin position="1"/>
        <end position="81"/>
    </location>
</feature>
<dbReference type="AlphaFoldDB" id="A0A8X7SYX4"/>
<feature type="compositionally biased region" description="Polar residues" evidence="2">
    <location>
        <begin position="1"/>
        <end position="10"/>
    </location>
</feature>
<gene>
    <name evidence="4" type="ORF">A4X06_0g2075</name>
</gene>
<accession>A0A8X7SYX4</accession>